<evidence type="ECO:0000313" key="1">
    <source>
        <dbReference type="EMBL" id="PON44532.1"/>
    </source>
</evidence>
<organism evidence="1 2">
    <name type="scientific">Parasponia andersonii</name>
    <name type="common">Sponia andersonii</name>
    <dbReference type="NCBI Taxonomy" id="3476"/>
    <lineage>
        <taxon>Eukaryota</taxon>
        <taxon>Viridiplantae</taxon>
        <taxon>Streptophyta</taxon>
        <taxon>Embryophyta</taxon>
        <taxon>Tracheophyta</taxon>
        <taxon>Spermatophyta</taxon>
        <taxon>Magnoliopsida</taxon>
        <taxon>eudicotyledons</taxon>
        <taxon>Gunneridae</taxon>
        <taxon>Pentapetalae</taxon>
        <taxon>rosids</taxon>
        <taxon>fabids</taxon>
        <taxon>Rosales</taxon>
        <taxon>Cannabaceae</taxon>
        <taxon>Parasponia</taxon>
    </lineage>
</organism>
<gene>
    <name evidence="1" type="ORF">PanWU01x14_266100</name>
</gene>
<protein>
    <submittedName>
        <fullName evidence="1">Uncharacterized protein</fullName>
    </submittedName>
</protein>
<name>A0A2P5B6U8_PARAD</name>
<keyword evidence="2" id="KW-1185">Reference proteome</keyword>
<proteinExistence type="predicted"/>
<evidence type="ECO:0000313" key="2">
    <source>
        <dbReference type="Proteomes" id="UP000237105"/>
    </source>
</evidence>
<reference evidence="2" key="1">
    <citation type="submission" date="2016-06" db="EMBL/GenBank/DDBJ databases">
        <title>Parallel loss of symbiosis genes in relatives of nitrogen-fixing non-legume Parasponia.</title>
        <authorList>
            <person name="Van Velzen R."/>
            <person name="Holmer R."/>
            <person name="Bu F."/>
            <person name="Rutten L."/>
            <person name="Van Zeijl A."/>
            <person name="Liu W."/>
            <person name="Santuari L."/>
            <person name="Cao Q."/>
            <person name="Sharma T."/>
            <person name="Shen D."/>
            <person name="Roswanjaya Y."/>
            <person name="Wardhani T."/>
            <person name="Kalhor M.S."/>
            <person name="Jansen J."/>
            <person name="Van den Hoogen J."/>
            <person name="Gungor B."/>
            <person name="Hartog M."/>
            <person name="Hontelez J."/>
            <person name="Verver J."/>
            <person name="Yang W.-C."/>
            <person name="Schijlen E."/>
            <person name="Repin R."/>
            <person name="Schilthuizen M."/>
            <person name="Schranz E."/>
            <person name="Heidstra R."/>
            <person name="Miyata K."/>
            <person name="Fedorova E."/>
            <person name="Kohlen W."/>
            <person name="Bisseling T."/>
            <person name="Smit S."/>
            <person name="Geurts R."/>
        </authorList>
    </citation>
    <scope>NUCLEOTIDE SEQUENCE [LARGE SCALE GENOMIC DNA]</scope>
    <source>
        <strain evidence="2">cv. WU1-14</strain>
    </source>
</reference>
<dbReference type="Proteomes" id="UP000237105">
    <property type="component" value="Unassembled WGS sequence"/>
</dbReference>
<accession>A0A2P5B6U8</accession>
<comment type="caution">
    <text evidence="1">The sequence shown here is derived from an EMBL/GenBank/DDBJ whole genome shotgun (WGS) entry which is preliminary data.</text>
</comment>
<sequence>MGVFVEEGGNTMVGVELLGEFGEELEGENGVSRISEDEVLDGEGVSGISEDEVLALSDFN</sequence>
<dbReference type="AlphaFoldDB" id="A0A2P5B6U8"/>
<dbReference type="EMBL" id="JXTB01000348">
    <property type="protein sequence ID" value="PON44532.1"/>
    <property type="molecule type" value="Genomic_DNA"/>
</dbReference>